<keyword evidence="8" id="KW-0812">Transmembrane</keyword>
<dbReference type="PANTHER" id="PTHR45453:SF1">
    <property type="entry name" value="PHOSPHATE REGULON SENSOR PROTEIN PHOR"/>
    <property type="match status" value="1"/>
</dbReference>
<keyword evidence="7" id="KW-0802">TPR repeat</keyword>
<dbReference type="SUPFAM" id="SSF55874">
    <property type="entry name" value="ATPase domain of HSP90 chaperone/DNA topoisomerase II/histidine kinase"/>
    <property type="match status" value="1"/>
</dbReference>
<keyword evidence="8" id="KW-1133">Transmembrane helix</keyword>
<dbReference type="PRINTS" id="PR00344">
    <property type="entry name" value="BCTRLSENSOR"/>
</dbReference>
<sequence length="655" mass="74060">MTGSHDHYNFFFPSQQLLLYMFKYYLSIFFVLLTFVIALPAWGEPVGEPADSGKVVSVNKLAEGYFYKNPDSAILLCNQALLIAKQSGIATETAKAHNNLAKAYYIKGSFFESLIHTDSSLAIIKNISYPTGLANAVNMRGLVYLGQDRFEDAIEEFKKALIINMRSKDSLRMAANYFNIGLCQGDLQKFDSAFGNLRMALWLALKNKNGHLTQMSLNRIGELNYNAKNYAQALVFYDSALHFKDYQDDWEKSFAYSGKAQTLYELKRYEAALNNGEQSFHLARKLNVKWDIERSAHILSKCYAALGNYKEGYHYKEIARSYRDSLLNEKKDNNINYLHLQEKKSENAELETEIEVNKQVIKKNRLVIVLGSLFSMVLVAMLLLLKQNIGHKRVLNRVLQERNEEITRQKEKLLSINAVKDRILSVIGHDLRSPFTSVIQAMELLRSGVLEEADRDFIFENFHRHVISVSELINNLLVWAVSLQAGVNAQPEKVDLTATTEKIFSLYNAAAGQKKQVLKHQCDKEVFVTASPTHVQIILQNIISNAIKFTPDNGLIEVKYSFGQDYTAIHICDTGTGMTEKKLEKLFQASGRIISQTGTNEEAGTGLGLLLIKQFIDENGGRIVVKSQLGKGSEFIVYFKPYEEPEPLSAPVTIT</sequence>
<feature type="transmembrane region" description="Helical" evidence="8">
    <location>
        <begin position="366"/>
        <end position="385"/>
    </location>
</feature>
<dbReference type="InterPro" id="IPR004358">
    <property type="entry name" value="Sig_transdc_His_kin-like_C"/>
</dbReference>
<feature type="transmembrane region" description="Helical" evidence="8">
    <location>
        <begin position="24"/>
        <end position="42"/>
    </location>
</feature>
<reference evidence="10 11" key="1">
    <citation type="submission" date="2023-12" db="EMBL/GenBank/DDBJ databases">
        <title>Genome sequencing and assembly of bacterial species from a model synthetic community.</title>
        <authorList>
            <person name="Hogle S.L."/>
        </authorList>
    </citation>
    <scope>NUCLEOTIDE SEQUENCE [LARGE SCALE GENOMIC DNA]</scope>
    <source>
        <strain evidence="10 11">HAMBI_3031</strain>
    </source>
</reference>
<keyword evidence="10" id="KW-0067">ATP-binding</keyword>
<dbReference type="Proteomes" id="UP001325680">
    <property type="component" value="Chromosome"/>
</dbReference>
<dbReference type="SMART" id="SM00028">
    <property type="entry name" value="TPR"/>
    <property type="match status" value="5"/>
</dbReference>
<keyword evidence="5" id="KW-0418">Kinase</keyword>
<evidence type="ECO:0000313" key="10">
    <source>
        <dbReference type="EMBL" id="WQD38999.1"/>
    </source>
</evidence>
<evidence type="ECO:0000259" key="9">
    <source>
        <dbReference type="PROSITE" id="PS50109"/>
    </source>
</evidence>
<dbReference type="Pfam" id="PF02518">
    <property type="entry name" value="HATPase_c"/>
    <property type="match status" value="1"/>
</dbReference>
<keyword evidence="10" id="KW-0547">Nucleotide-binding</keyword>
<name>A0ABZ0W8Y2_9BACT</name>
<feature type="domain" description="Histidine kinase" evidence="9">
    <location>
        <begin position="426"/>
        <end position="643"/>
    </location>
</feature>
<accession>A0ABZ0W8Y2</accession>
<dbReference type="InterPro" id="IPR019734">
    <property type="entry name" value="TPR_rpt"/>
</dbReference>
<comment type="catalytic activity">
    <reaction evidence="1">
        <text>ATP + protein L-histidine = ADP + protein N-phospho-L-histidine.</text>
        <dbReference type="EC" id="2.7.13.3"/>
    </reaction>
</comment>
<feature type="repeat" description="TPR" evidence="7">
    <location>
        <begin position="134"/>
        <end position="167"/>
    </location>
</feature>
<dbReference type="SUPFAM" id="SSF48452">
    <property type="entry name" value="TPR-like"/>
    <property type="match status" value="1"/>
</dbReference>
<dbReference type="SMART" id="SM00388">
    <property type="entry name" value="HisKA"/>
    <property type="match status" value="1"/>
</dbReference>
<evidence type="ECO:0000256" key="4">
    <source>
        <dbReference type="ARBA" id="ARBA00022679"/>
    </source>
</evidence>
<protein>
    <recommendedName>
        <fullName evidence="2">histidine kinase</fullName>
        <ecNumber evidence="2">2.7.13.3</ecNumber>
    </recommendedName>
</protein>
<dbReference type="SMART" id="SM00387">
    <property type="entry name" value="HATPase_c"/>
    <property type="match status" value="1"/>
</dbReference>
<dbReference type="CDD" id="cd00082">
    <property type="entry name" value="HisKA"/>
    <property type="match status" value="1"/>
</dbReference>
<evidence type="ECO:0000256" key="3">
    <source>
        <dbReference type="ARBA" id="ARBA00022553"/>
    </source>
</evidence>
<dbReference type="SUPFAM" id="SSF47384">
    <property type="entry name" value="Homodimeric domain of signal transducing histidine kinase"/>
    <property type="match status" value="1"/>
</dbReference>
<keyword evidence="6" id="KW-0902">Two-component regulatory system</keyword>
<organism evidence="10 11">
    <name type="scientific">Niabella yanshanensis</name>
    <dbReference type="NCBI Taxonomy" id="577386"/>
    <lineage>
        <taxon>Bacteria</taxon>
        <taxon>Pseudomonadati</taxon>
        <taxon>Bacteroidota</taxon>
        <taxon>Chitinophagia</taxon>
        <taxon>Chitinophagales</taxon>
        <taxon>Chitinophagaceae</taxon>
        <taxon>Niabella</taxon>
    </lineage>
</organism>
<evidence type="ECO:0000256" key="1">
    <source>
        <dbReference type="ARBA" id="ARBA00000085"/>
    </source>
</evidence>
<dbReference type="Gene3D" id="3.30.565.10">
    <property type="entry name" value="Histidine kinase-like ATPase, C-terminal domain"/>
    <property type="match status" value="1"/>
</dbReference>
<proteinExistence type="predicted"/>
<keyword evidence="8" id="KW-0472">Membrane</keyword>
<dbReference type="PROSITE" id="PS50109">
    <property type="entry name" value="HIS_KIN"/>
    <property type="match status" value="1"/>
</dbReference>
<dbReference type="PROSITE" id="PS50005">
    <property type="entry name" value="TPR"/>
    <property type="match status" value="1"/>
</dbReference>
<evidence type="ECO:0000256" key="6">
    <source>
        <dbReference type="ARBA" id="ARBA00023012"/>
    </source>
</evidence>
<dbReference type="InterPro" id="IPR011990">
    <property type="entry name" value="TPR-like_helical_dom_sf"/>
</dbReference>
<dbReference type="Gene3D" id="1.25.40.10">
    <property type="entry name" value="Tetratricopeptide repeat domain"/>
    <property type="match status" value="2"/>
</dbReference>
<dbReference type="InterPro" id="IPR005467">
    <property type="entry name" value="His_kinase_dom"/>
</dbReference>
<dbReference type="InterPro" id="IPR003594">
    <property type="entry name" value="HATPase_dom"/>
</dbReference>
<dbReference type="InterPro" id="IPR036890">
    <property type="entry name" value="HATPase_C_sf"/>
</dbReference>
<dbReference type="EC" id="2.7.13.3" evidence="2"/>
<keyword evidence="4" id="KW-0808">Transferase</keyword>
<evidence type="ECO:0000256" key="2">
    <source>
        <dbReference type="ARBA" id="ARBA00012438"/>
    </source>
</evidence>
<gene>
    <name evidence="10" type="ORF">U0035_02415</name>
</gene>
<keyword evidence="11" id="KW-1185">Reference proteome</keyword>
<dbReference type="PANTHER" id="PTHR45453">
    <property type="entry name" value="PHOSPHATE REGULON SENSOR PROTEIN PHOR"/>
    <property type="match status" value="1"/>
</dbReference>
<keyword evidence="3" id="KW-0597">Phosphoprotein</keyword>
<evidence type="ECO:0000256" key="5">
    <source>
        <dbReference type="ARBA" id="ARBA00022777"/>
    </source>
</evidence>
<evidence type="ECO:0000256" key="8">
    <source>
        <dbReference type="SAM" id="Phobius"/>
    </source>
</evidence>
<dbReference type="InterPro" id="IPR036097">
    <property type="entry name" value="HisK_dim/P_sf"/>
</dbReference>
<dbReference type="InterPro" id="IPR003661">
    <property type="entry name" value="HisK_dim/P_dom"/>
</dbReference>
<dbReference type="InterPro" id="IPR050351">
    <property type="entry name" value="BphY/WalK/GraS-like"/>
</dbReference>
<dbReference type="GO" id="GO:0005524">
    <property type="term" value="F:ATP binding"/>
    <property type="evidence" value="ECO:0007669"/>
    <property type="project" value="UniProtKB-KW"/>
</dbReference>
<evidence type="ECO:0000313" key="11">
    <source>
        <dbReference type="Proteomes" id="UP001325680"/>
    </source>
</evidence>
<dbReference type="RefSeq" id="WP_114792583.1">
    <property type="nucleotide sequence ID" value="NZ_CP139960.1"/>
</dbReference>
<dbReference type="Gene3D" id="1.10.287.130">
    <property type="match status" value="1"/>
</dbReference>
<dbReference type="EMBL" id="CP139960">
    <property type="protein sequence ID" value="WQD38999.1"/>
    <property type="molecule type" value="Genomic_DNA"/>
</dbReference>
<evidence type="ECO:0000256" key="7">
    <source>
        <dbReference type="PROSITE-ProRule" id="PRU00339"/>
    </source>
</evidence>